<organism evidence="4 5">
    <name type="scientific">Roseimaritima multifibrata</name>
    <dbReference type="NCBI Taxonomy" id="1930274"/>
    <lineage>
        <taxon>Bacteria</taxon>
        <taxon>Pseudomonadati</taxon>
        <taxon>Planctomycetota</taxon>
        <taxon>Planctomycetia</taxon>
        <taxon>Pirellulales</taxon>
        <taxon>Pirellulaceae</taxon>
        <taxon>Roseimaritima</taxon>
    </lineage>
</organism>
<sequence length="539" mass="62239">MADTSKLEQWMQETEGENLEFKTARTRYGLDELTEYCVALANEGGGKIILGVSDRRPREVVGSTAFPQPEQTRSQLNQRLDLGIRFDIINHPAGRVLVFHVPSRPVGIPMQFRGKFLVRKDESLVGMSGERLREIYAEAGHDFSADICPQLKIEDLSKQAIEDFRTRWMLKTSNQQLASLSLDQLLRDIEVASDDGVTFAALILFGTREAVRKHLARAEVVFEYRSSNAAGAANQREEFTEGFFLYFDRLWELVNLRNDKQHYEDGPFILEVKTFQERAVREAILNAVSHRNYQLGSNVFIRQYPEHIELDSPGGFVPEINPANILVRQSPRNRRIAEVFGKCGLVERAGQGVDLMYQLAIRDSKRTPDYSGSDAYTVSVVMAGQVLNRAFVRFILKCKREVLEPLSTEQWLALEAFSLEKERPSCSQEALERLRELRLIERASGGRFILPRLYYEFTDRIQVYDRLRERELKKERLENELTKYRIDGLHMSELQKVLAREERKTLRRLLKELEAEGRAHSQGENRWTKYFPGPPEDME</sequence>
<gene>
    <name evidence="4" type="ORF">FF011L_12170</name>
</gene>
<evidence type="ECO:0000256" key="1">
    <source>
        <dbReference type="SAM" id="Coils"/>
    </source>
</evidence>
<dbReference type="InterPro" id="IPR038461">
    <property type="entry name" value="Schlafen_AlbA_2_dom_sf"/>
</dbReference>
<accession>A0A517MC58</accession>
<dbReference type="EMBL" id="CP036262">
    <property type="protein sequence ID" value="QDS92474.1"/>
    <property type="molecule type" value="Genomic_DNA"/>
</dbReference>
<dbReference type="KEGG" id="rml:FF011L_12170"/>
<dbReference type="AlphaFoldDB" id="A0A517MC58"/>
<dbReference type="Proteomes" id="UP000320672">
    <property type="component" value="Chromosome"/>
</dbReference>
<dbReference type="RefSeq" id="WP_145350722.1">
    <property type="nucleotide sequence ID" value="NZ_CP036262.1"/>
</dbReference>
<feature type="region of interest" description="Disordered" evidence="2">
    <location>
        <begin position="520"/>
        <end position="539"/>
    </location>
</feature>
<dbReference type="InterPro" id="IPR038475">
    <property type="entry name" value="RecG_C_sf"/>
</dbReference>
<protein>
    <submittedName>
        <fullName evidence="4">Divergent AAA domain protein</fullName>
    </submittedName>
</protein>
<proteinExistence type="predicted"/>
<dbReference type="Gene3D" id="3.30.565.60">
    <property type="match status" value="1"/>
</dbReference>
<keyword evidence="1" id="KW-0175">Coiled coil</keyword>
<reference evidence="4 5" key="1">
    <citation type="submission" date="2019-02" db="EMBL/GenBank/DDBJ databases">
        <title>Deep-cultivation of Planctomycetes and their phenomic and genomic characterization uncovers novel biology.</title>
        <authorList>
            <person name="Wiegand S."/>
            <person name="Jogler M."/>
            <person name="Boedeker C."/>
            <person name="Pinto D."/>
            <person name="Vollmers J."/>
            <person name="Rivas-Marin E."/>
            <person name="Kohn T."/>
            <person name="Peeters S.H."/>
            <person name="Heuer A."/>
            <person name="Rast P."/>
            <person name="Oberbeckmann S."/>
            <person name="Bunk B."/>
            <person name="Jeske O."/>
            <person name="Meyerdierks A."/>
            <person name="Storesund J.E."/>
            <person name="Kallscheuer N."/>
            <person name="Luecker S."/>
            <person name="Lage O.M."/>
            <person name="Pohl T."/>
            <person name="Merkel B.J."/>
            <person name="Hornburger P."/>
            <person name="Mueller R.-W."/>
            <person name="Bruemmer F."/>
            <person name="Labrenz M."/>
            <person name="Spormann A.M."/>
            <person name="Op den Camp H."/>
            <person name="Overmann J."/>
            <person name="Amann R."/>
            <person name="Jetten M.S.M."/>
            <person name="Mascher T."/>
            <person name="Medema M.H."/>
            <person name="Devos D.P."/>
            <person name="Kaster A.-K."/>
            <person name="Ovreas L."/>
            <person name="Rohde M."/>
            <person name="Galperin M.Y."/>
            <person name="Jogler C."/>
        </authorList>
    </citation>
    <scope>NUCLEOTIDE SEQUENCE [LARGE SCALE GENOMIC DNA]</scope>
    <source>
        <strain evidence="4 5">FF011L</strain>
    </source>
</reference>
<feature type="domain" description="Schlafen AlbA-2" evidence="3">
    <location>
        <begin position="15"/>
        <end position="124"/>
    </location>
</feature>
<dbReference type="PANTHER" id="PTHR30595">
    <property type="entry name" value="GLPR-RELATED TRANSCRIPTIONAL REPRESSOR"/>
    <property type="match status" value="1"/>
</dbReference>
<dbReference type="PANTHER" id="PTHR30595:SF6">
    <property type="entry name" value="SCHLAFEN ALBA-2 DOMAIN-CONTAINING PROTEIN"/>
    <property type="match status" value="1"/>
</dbReference>
<dbReference type="OrthoDB" id="258364at2"/>
<evidence type="ECO:0000313" key="4">
    <source>
        <dbReference type="EMBL" id="QDS92474.1"/>
    </source>
</evidence>
<dbReference type="Pfam" id="PF04326">
    <property type="entry name" value="SLFN_AlbA_2"/>
    <property type="match status" value="1"/>
</dbReference>
<evidence type="ECO:0000313" key="5">
    <source>
        <dbReference type="Proteomes" id="UP000320672"/>
    </source>
</evidence>
<evidence type="ECO:0000256" key="2">
    <source>
        <dbReference type="SAM" id="MobiDB-lite"/>
    </source>
</evidence>
<evidence type="ECO:0000259" key="3">
    <source>
        <dbReference type="Pfam" id="PF04326"/>
    </source>
</evidence>
<feature type="coiled-coil region" evidence="1">
    <location>
        <begin position="460"/>
        <end position="516"/>
    </location>
</feature>
<dbReference type="InterPro" id="IPR007421">
    <property type="entry name" value="Schlafen_AlbA_2_dom"/>
</dbReference>
<name>A0A517MC58_9BACT</name>
<keyword evidence="5" id="KW-1185">Reference proteome</keyword>
<dbReference type="Pfam" id="PF13749">
    <property type="entry name" value="HATPase_c_4"/>
    <property type="match status" value="1"/>
</dbReference>
<dbReference type="Gene3D" id="3.30.950.30">
    <property type="entry name" value="Schlafen, AAA domain"/>
    <property type="match status" value="1"/>
</dbReference>